<organism evidence="1 2">
    <name type="scientific">Photobacterium damselae subsp. damselae</name>
    <name type="common">Listonella damsela</name>
    <dbReference type="NCBI Taxonomy" id="85581"/>
    <lineage>
        <taxon>Bacteria</taxon>
        <taxon>Pseudomonadati</taxon>
        <taxon>Pseudomonadota</taxon>
        <taxon>Gammaproteobacteria</taxon>
        <taxon>Vibrionales</taxon>
        <taxon>Vibrionaceae</taxon>
        <taxon>Photobacterium</taxon>
    </lineage>
</organism>
<dbReference type="SUPFAM" id="SSF46785">
    <property type="entry name" value="Winged helix' DNA-binding domain"/>
    <property type="match status" value="1"/>
</dbReference>
<dbReference type="InterPro" id="IPR036390">
    <property type="entry name" value="WH_DNA-bd_sf"/>
</dbReference>
<dbReference type="PANTHER" id="PTHR30432">
    <property type="entry name" value="TRANSCRIPTIONAL REGULATOR MODE"/>
    <property type="match status" value="1"/>
</dbReference>
<dbReference type="Proteomes" id="UP000533429">
    <property type="component" value="Unassembled WGS sequence"/>
</dbReference>
<proteinExistence type="predicted"/>
<evidence type="ECO:0000313" key="2">
    <source>
        <dbReference type="Proteomes" id="UP000533429"/>
    </source>
</evidence>
<comment type="caution">
    <text evidence="1">The sequence shown here is derived from an EMBL/GenBank/DDBJ whole genome shotgun (WGS) entry which is preliminary data.</text>
</comment>
<reference evidence="1 2" key="1">
    <citation type="submission" date="2020-06" db="EMBL/GenBank/DDBJ databases">
        <title>Photobacterium damselae subsp. damselae comparative genomics.</title>
        <authorList>
            <person name="Osorio C.R."/>
        </authorList>
    </citation>
    <scope>NUCLEOTIDE SEQUENCE [LARGE SCALE GENOMIC DNA]</scope>
    <source>
        <strain evidence="1 2">TW250/03</strain>
    </source>
</reference>
<accession>A0A850QZW8</accession>
<dbReference type="PANTHER" id="PTHR30432:SF1">
    <property type="entry name" value="DNA-BINDING TRANSCRIPTIONAL DUAL REGULATOR MODE"/>
    <property type="match status" value="1"/>
</dbReference>
<gene>
    <name evidence="1" type="ORF">HWA77_15845</name>
</gene>
<dbReference type="InterPro" id="IPR051815">
    <property type="entry name" value="Molybdate_resp_trans_reg"/>
</dbReference>
<sequence>MSMKLDAQLTLFENGKTFANPRRIALLKAIAQTGSISQGAKVAGLSYKAAFDAVKDMNSR</sequence>
<dbReference type="AlphaFoldDB" id="A0A850QZW8"/>
<dbReference type="InterPro" id="IPR036388">
    <property type="entry name" value="WH-like_DNA-bd_sf"/>
</dbReference>
<dbReference type="EMBL" id="JABXOR010001001">
    <property type="protein sequence ID" value="NVP01685.1"/>
    <property type="molecule type" value="Genomic_DNA"/>
</dbReference>
<protein>
    <submittedName>
        <fullName evidence="1">LysR family transcriptional regulator</fullName>
    </submittedName>
</protein>
<feature type="non-terminal residue" evidence="1">
    <location>
        <position position="60"/>
    </location>
</feature>
<name>A0A850QZW8_PHODD</name>
<evidence type="ECO:0000313" key="1">
    <source>
        <dbReference type="EMBL" id="NVP01685.1"/>
    </source>
</evidence>
<dbReference type="Gene3D" id="1.10.10.10">
    <property type="entry name" value="Winged helix-like DNA-binding domain superfamily/Winged helix DNA-binding domain"/>
    <property type="match status" value="1"/>
</dbReference>